<dbReference type="PANTHER" id="PTHR42756:SF1">
    <property type="entry name" value="TRANSCRIPTIONAL REPRESSOR OF EMRAB OPERON"/>
    <property type="match status" value="1"/>
</dbReference>
<dbReference type="SUPFAM" id="SSF46785">
    <property type="entry name" value="Winged helix' DNA-binding domain"/>
    <property type="match status" value="1"/>
</dbReference>
<sequence>MTTNKDFNIESIIFKYIDEFKFLLFPDQWSSVFLDYSKNEILAMLLIYRKNKVNMSEVAEYINAPLNTATGVITRLEKKMIVERTRDTEDKRIVMINLTQNGQEFIRDEKKQIEYYVKKVYSSLTEEEKSVAISIVNKVIHTLKMGMDRSEDEEKPVKKVKRIIIE</sequence>
<evidence type="ECO:0000313" key="5">
    <source>
        <dbReference type="EMBL" id="BCZ48197.1"/>
    </source>
</evidence>
<evidence type="ECO:0000256" key="2">
    <source>
        <dbReference type="ARBA" id="ARBA00023125"/>
    </source>
</evidence>
<dbReference type="InterPro" id="IPR000835">
    <property type="entry name" value="HTH_MarR-typ"/>
</dbReference>
<keyword evidence="1" id="KW-0805">Transcription regulation</keyword>
<dbReference type="SMART" id="SM00347">
    <property type="entry name" value="HTH_MARR"/>
    <property type="match status" value="1"/>
</dbReference>
<evidence type="ECO:0000256" key="1">
    <source>
        <dbReference type="ARBA" id="ARBA00023015"/>
    </source>
</evidence>
<reference evidence="6" key="1">
    <citation type="submission" date="2021-07" db="EMBL/GenBank/DDBJ databases">
        <title>Complete genome sequencing of a Clostridium isolate.</title>
        <authorList>
            <person name="Ueki A."/>
            <person name="Tonouchi A."/>
        </authorList>
    </citation>
    <scope>NUCLEOTIDE SEQUENCE [LARGE SCALE GENOMIC DNA]</scope>
    <source>
        <strain evidence="6">C5S11</strain>
    </source>
</reference>
<dbReference type="InterPro" id="IPR036390">
    <property type="entry name" value="WH_DNA-bd_sf"/>
</dbReference>
<dbReference type="RefSeq" id="WP_224034472.1">
    <property type="nucleotide sequence ID" value="NZ_AP024849.1"/>
</dbReference>
<keyword evidence="6" id="KW-1185">Reference proteome</keyword>
<proteinExistence type="predicted"/>
<dbReference type="PANTHER" id="PTHR42756">
    <property type="entry name" value="TRANSCRIPTIONAL REGULATOR, MARR"/>
    <property type="match status" value="1"/>
</dbReference>
<evidence type="ECO:0000313" key="6">
    <source>
        <dbReference type="Proteomes" id="UP000824633"/>
    </source>
</evidence>
<evidence type="ECO:0000256" key="3">
    <source>
        <dbReference type="ARBA" id="ARBA00023163"/>
    </source>
</evidence>
<name>A0ABM7TA06_9CLOT</name>
<dbReference type="EMBL" id="AP024849">
    <property type="protein sequence ID" value="BCZ48197.1"/>
    <property type="molecule type" value="Genomic_DNA"/>
</dbReference>
<accession>A0ABM7TA06</accession>
<dbReference type="InterPro" id="IPR036388">
    <property type="entry name" value="WH-like_DNA-bd_sf"/>
</dbReference>
<gene>
    <name evidence="5" type="ORF">psyc5s11_42640</name>
</gene>
<keyword evidence="2" id="KW-0238">DNA-binding</keyword>
<dbReference type="PROSITE" id="PS50995">
    <property type="entry name" value="HTH_MARR_2"/>
    <property type="match status" value="1"/>
</dbReference>
<organism evidence="5 6">
    <name type="scientific">Clostridium gelidum</name>
    <dbReference type="NCBI Taxonomy" id="704125"/>
    <lineage>
        <taxon>Bacteria</taxon>
        <taxon>Bacillati</taxon>
        <taxon>Bacillota</taxon>
        <taxon>Clostridia</taxon>
        <taxon>Eubacteriales</taxon>
        <taxon>Clostridiaceae</taxon>
        <taxon>Clostridium</taxon>
    </lineage>
</organism>
<dbReference type="PRINTS" id="PR00598">
    <property type="entry name" value="HTHMARR"/>
</dbReference>
<dbReference type="Gene3D" id="1.10.10.10">
    <property type="entry name" value="Winged helix-like DNA-binding domain superfamily/Winged helix DNA-binding domain"/>
    <property type="match status" value="1"/>
</dbReference>
<feature type="domain" description="HTH marR-type" evidence="4">
    <location>
        <begin position="1"/>
        <end position="141"/>
    </location>
</feature>
<keyword evidence="3" id="KW-0804">Transcription</keyword>
<protein>
    <recommendedName>
        <fullName evidence="4">HTH marR-type domain-containing protein</fullName>
    </recommendedName>
</protein>
<dbReference type="Pfam" id="PF01047">
    <property type="entry name" value="MarR"/>
    <property type="match status" value="1"/>
</dbReference>
<dbReference type="Proteomes" id="UP000824633">
    <property type="component" value="Chromosome"/>
</dbReference>
<evidence type="ECO:0000259" key="4">
    <source>
        <dbReference type="PROSITE" id="PS50995"/>
    </source>
</evidence>